<dbReference type="EMBL" id="CAJJDN010000098">
    <property type="protein sequence ID" value="CAD8111432.1"/>
    <property type="molecule type" value="Genomic_DNA"/>
</dbReference>
<accession>A0A8S1Q7F8</accession>
<dbReference type="Proteomes" id="UP000692954">
    <property type="component" value="Unassembled WGS sequence"/>
</dbReference>
<comment type="caution">
    <text evidence="1">The sequence shown here is derived from an EMBL/GenBank/DDBJ whole genome shotgun (WGS) entry which is preliminary data.</text>
</comment>
<evidence type="ECO:0000313" key="2">
    <source>
        <dbReference type="Proteomes" id="UP000692954"/>
    </source>
</evidence>
<reference evidence="1" key="1">
    <citation type="submission" date="2021-01" db="EMBL/GenBank/DDBJ databases">
        <authorList>
            <consortium name="Genoscope - CEA"/>
            <person name="William W."/>
        </authorList>
    </citation>
    <scope>NUCLEOTIDE SEQUENCE</scope>
</reference>
<gene>
    <name evidence="1" type="ORF">PSON_ATCC_30995.1.T0980063</name>
</gene>
<organism evidence="1 2">
    <name type="scientific">Paramecium sonneborni</name>
    <dbReference type="NCBI Taxonomy" id="65129"/>
    <lineage>
        <taxon>Eukaryota</taxon>
        <taxon>Sar</taxon>
        <taxon>Alveolata</taxon>
        <taxon>Ciliophora</taxon>
        <taxon>Intramacronucleata</taxon>
        <taxon>Oligohymenophorea</taxon>
        <taxon>Peniculida</taxon>
        <taxon>Parameciidae</taxon>
        <taxon>Paramecium</taxon>
    </lineage>
</organism>
<evidence type="ECO:0000313" key="1">
    <source>
        <dbReference type="EMBL" id="CAD8111432.1"/>
    </source>
</evidence>
<proteinExistence type="predicted"/>
<keyword evidence="2" id="KW-1185">Reference proteome</keyword>
<name>A0A8S1Q7F8_9CILI</name>
<sequence length="227" mass="26853">MSSQSFQLQNLSIQEIKMEELNEFLEKVVYSSPIPLVIHQIQVENFDEITTFLTKFIKPQEIVFPNIKCKNLRPQKIYQNQQNSINIMFQKFYQDIEKIVSESPKLKQVGYKNKNNDDLTNISKSQARLQICEIKVVEQESIDQRYNNLISRLFKKGNDQILKDLILLYDNTKQSNSININDSSQLEQNEVLKKLILQEIKLNQFQCSSNYQEKKNVYCKGRTYFHI</sequence>
<protein>
    <submittedName>
        <fullName evidence="1">Uncharacterized protein</fullName>
    </submittedName>
</protein>
<dbReference type="AlphaFoldDB" id="A0A8S1Q7F8"/>